<dbReference type="PROSITE" id="PS00466">
    <property type="entry name" value="ZF_TFIIS_1"/>
    <property type="match status" value="1"/>
</dbReference>
<keyword evidence="2" id="KW-0863">Zinc-finger</keyword>
<organism evidence="6">
    <name type="scientific">viral metagenome</name>
    <dbReference type="NCBI Taxonomy" id="1070528"/>
    <lineage>
        <taxon>unclassified sequences</taxon>
        <taxon>metagenomes</taxon>
        <taxon>organismal metagenomes</taxon>
    </lineage>
</organism>
<dbReference type="PROSITE" id="PS51321">
    <property type="entry name" value="TFIIS_CENTRAL"/>
    <property type="match status" value="1"/>
</dbReference>
<evidence type="ECO:0000256" key="3">
    <source>
        <dbReference type="ARBA" id="ARBA00022833"/>
    </source>
</evidence>
<dbReference type="Pfam" id="PF01096">
    <property type="entry name" value="Zn_ribbon_TFIIS"/>
    <property type="match status" value="1"/>
</dbReference>
<evidence type="ECO:0000256" key="2">
    <source>
        <dbReference type="ARBA" id="ARBA00022771"/>
    </source>
</evidence>
<keyword evidence="3" id="KW-0862">Zinc</keyword>
<dbReference type="InterPro" id="IPR036575">
    <property type="entry name" value="TFIIS_cen_dom_sf"/>
</dbReference>
<dbReference type="PANTHER" id="PTHR11477:SF0">
    <property type="entry name" value="IP08861P-RELATED"/>
    <property type="match status" value="1"/>
</dbReference>
<dbReference type="SUPFAM" id="SSF46942">
    <property type="entry name" value="Elongation factor TFIIS domain 2"/>
    <property type="match status" value="1"/>
</dbReference>
<dbReference type="Gene3D" id="2.20.25.10">
    <property type="match status" value="1"/>
</dbReference>
<dbReference type="PROSITE" id="PS51133">
    <property type="entry name" value="ZF_TFIIS_2"/>
    <property type="match status" value="1"/>
</dbReference>
<dbReference type="GO" id="GO:0006351">
    <property type="term" value="P:DNA-templated transcription"/>
    <property type="evidence" value="ECO:0007669"/>
    <property type="project" value="InterPro"/>
</dbReference>
<evidence type="ECO:0000259" key="5">
    <source>
        <dbReference type="PROSITE" id="PS51321"/>
    </source>
</evidence>
<evidence type="ECO:0008006" key="7">
    <source>
        <dbReference type="Google" id="ProtNLM"/>
    </source>
</evidence>
<dbReference type="AlphaFoldDB" id="A0A6C0C2X1"/>
<dbReference type="EMBL" id="MN739321">
    <property type="protein sequence ID" value="QHS98716.1"/>
    <property type="molecule type" value="Genomic_DNA"/>
</dbReference>
<dbReference type="PIRSF" id="PIRSF006704">
    <property type="entry name" value="TF_IIS"/>
    <property type="match status" value="1"/>
</dbReference>
<dbReference type="InterPro" id="IPR001222">
    <property type="entry name" value="Znf_TFIIS"/>
</dbReference>
<dbReference type="InterPro" id="IPR003618">
    <property type="entry name" value="TFIIS_cen_dom"/>
</dbReference>
<dbReference type="GO" id="GO:0008270">
    <property type="term" value="F:zinc ion binding"/>
    <property type="evidence" value="ECO:0007669"/>
    <property type="project" value="UniProtKB-KW"/>
</dbReference>
<sequence>MLIINNPDSFRNNIRENLNQIITNDKISVNLEKAIFNYSIRRSNEKNIVKRWDNIYFVQLYTDKLRSIINNIDPKYNKKNKSLLNKLKKSKILPQNLAFMSHQEMNPKLWKKLIDAKIKRDKNCVSTDMSAATDEFTCFKCKTSKCTYYQLQTRSADEPMTTFVMCLNCGNRWKC</sequence>
<protein>
    <recommendedName>
        <fullName evidence="7">TFIIS-type domain-containing protein</fullName>
    </recommendedName>
</protein>
<feature type="domain" description="TFIIS central" evidence="5">
    <location>
        <begin position="10"/>
        <end position="133"/>
    </location>
</feature>
<evidence type="ECO:0000313" key="6">
    <source>
        <dbReference type="EMBL" id="QHS98716.1"/>
    </source>
</evidence>
<dbReference type="SUPFAM" id="SSF57783">
    <property type="entry name" value="Zinc beta-ribbon"/>
    <property type="match status" value="1"/>
</dbReference>
<dbReference type="CDD" id="cd13749">
    <property type="entry name" value="Zn-ribbon_TFIIS"/>
    <property type="match status" value="1"/>
</dbReference>
<dbReference type="InterPro" id="IPR035100">
    <property type="entry name" value="TF_IIS-typ"/>
</dbReference>
<dbReference type="GO" id="GO:0003676">
    <property type="term" value="F:nucleic acid binding"/>
    <property type="evidence" value="ECO:0007669"/>
    <property type="project" value="InterPro"/>
</dbReference>
<feature type="domain" description="TFIIS-type" evidence="4">
    <location>
        <begin position="134"/>
        <end position="174"/>
    </location>
</feature>
<keyword evidence="1" id="KW-0479">Metal-binding</keyword>
<reference evidence="6" key="1">
    <citation type="journal article" date="2020" name="Nature">
        <title>Giant virus diversity and host interactions through global metagenomics.</title>
        <authorList>
            <person name="Schulz F."/>
            <person name="Roux S."/>
            <person name="Paez-Espino D."/>
            <person name="Jungbluth S."/>
            <person name="Walsh D.A."/>
            <person name="Denef V.J."/>
            <person name="McMahon K.D."/>
            <person name="Konstantinidis K.T."/>
            <person name="Eloe-Fadrosh E.A."/>
            <person name="Kyrpides N.C."/>
            <person name="Woyke T."/>
        </authorList>
    </citation>
    <scope>NUCLEOTIDE SEQUENCE</scope>
    <source>
        <strain evidence="6">GVMAG-M-3300020185-18</strain>
    </source>
</reference>
<dbReference type="GO" id="GO:0005634">
    <property type="term" value="C:nucleus"/>
    <property type="evidence" value="ECO:0007669"/>
    <property type="project" value="TreeGrafter"/>
</dbReference>
<dbReference type="Gene3D" id="1.10.472.30">
    <property type="entry name" value="Transcription elongation factor S-II, central domain"/>
    <property type="match status" value="1"/>
</dbReference>
<accession>A0A6C0C2X1</accession>
<dbReference type="SMART" id="SM00440">
    <property type="entry name" value="ZnF_C2C2"/>
    <property type="match status" value="1"/>
</dbReference>
<dbReference type="Pfam" id="PF07500">
    <property type="entry name" value="TFIIS_M"/>
    <property type="match status" value="1"/>
</dbReference>
<dbReference type="PANTHER" id="PTHR11477">
    <property type="entry name" value="TRANSCRIPTION FACTOR S-II ZINC FINGER DOMAIN-CONTAINING PROTEIN"/>
    <property type="match status" value="1"/>
</dbReference>
<evidence type="ECO:0000256" key="1">
    <source>
        <dbReference type="ARBA" id="ARBA00022723"/>
    </source>
</evidence>
<name>A0A6C0C2X1_9ZZZZ</name>
<proteinExistence type="predicted"/>
<evidence type="ECO:0000259" key="4">
    <source>
        <dbReference type="PROSITE" id="PS51133"/>
    </source>
</evidence>